<evidence type="ECO:0000313" key="2">
    <source>
        <dbReference type="Proteomes" id="UP000183986"/>
    </source>
</evidence>
<dbReference type="Proteomes" id="UP000183986">
    <property type="component" value="Unassembled WGS sequence"/>
</dbReference>
<dbReference type="EMBL" id="MPKY01000001">
    <property type="protein sequence ID" value="OJT01237.1"/>
    <property type="molecule type" value="Genomic_DNA"/>
</dbReference>
<accession>A0A1M2V0X6</accession>
<sequence>MVQSSSVQPYNRRIIASDYSAGTAFPVSENFNDVEYSDSYVVFLRSDGSYEIVDIATNSLLEQTNPTVTAGDIYTYGNRNYEALEDNSDRPDLGAQLEVPTWLDLGYINPLRMFDTKLDSRTTAPSPLTITVTPGMITNGLALFNVSAATVQVTMDDPTDGQVYDSGAIQMLDNSAVNNWWDFFFAPYLEKADLALIDLPPYPDATLTITLSSDGGDVALGEMVLGRVQNIGEAQYGTSVGIIDASTKERDIFGNFEIIERKFSKRAEFDVSVPTSSASGMQRILAQYRATPVVWVGNMGLEATIVYGFYRDFQINFSHYSLSDATITVEGL</sequence>
<protein>
    <submittedName>
        <fullName evidence="1">Uncharacterized protein</fullName>
    </submittedName>
</protein>
<dbReference type="AlphaFoldDB" id="A0A1M2V0X6"/>
<name>A0A1M2V0X6_MARNT</name>
<keyword evidence="2" id="KW-1185">Reference proteome</keyword>
<comment type="caution">
    <text evidence="1">The sequence shown here is derived from an EMBL/GenBank/DDBJ whole genome shotgun (WGS) entry which is preliminary data.</text>
</comment>
<gene>
    <name evidence="1" type="ORF">BEE62_14910</name>
</gene>
<reference evidence="1" key="1">
    <citation type="submission" date="2016-11" db="EMBL/GenBank/DDBJ databases">
        <title>Draft Genome Sequence of Marinobacter hydrocarbonoclasticus strain STW2, a polyaromatic aromatic hydrocarbon degrading and denitrifying bacterium from rhizosphere of Seagrass Enhalus acodoides.</title>
        <authorList>
            <person name="Ling J."/>
            <person name="Dong J."/>
        </authorList>
    </citation>
    <scope>NUCLEOTIDE SEQUENCE [LARGE SCALE GENOMIC DNA]</scope>
    <source>
        <strain evidence="1">STW2</strain>
    </source>
</reference>
<evidence type="ECO:0000313" key="1">
    <source>
        <dbReference type="EMBL" id="OJT01237.1"/>
    </source>
</evidence>
<proteinExistence type="predicted"/>
<organism evidence="1 2">
    <name type="scientific">Marinobacter nauticus</name>
    <name type="common">Marinobacter hydrocarbonoclasticus</name>
    <name type="synonym">Marinobacter aquaeolei</name>
    <dbReference type="NCBI Taxonomy" id="2743"/>
    <lineage>
        <taxon>Bacteria</taxon>
        <taxon>Pseudomonadati</taxon>
        <taxon>Pseudomonadota</taxon>
        <taxon>Gammaproteobacteria</taxon>
        <taxon>Pseudomonadales</taxon>
        <taxon>Marinobacteraceae</taxon>
        <taxon>Marinobacter</taxon>
    </lineage>
</organism>